<dbReference type="PATRIC" id="fig|1716141.3.peg.5937"/>
<organism evidence="2 3">
    <name type="scientific">Streptomyces jeddahensis</name>
    <dbReference type="NCBI Taxonomy" id="1716141"/>
    <lineage>
        <taxon>Bacteria</taxon>
        <taxon>Bacillati</taxon>
        <taxon>Actinomycetota</taxon>
        <taxon>Actinomycetes</taxon>
        <taxon>Kitasatosporales</taxon>
        <taxon>Streptomycetaceae</taxon>
        <taxon>Streptomyces</taxon>
    </lineage>
</organism>
<keyword evidence="1" id="KW-1133">Transmembrane helix</keyword>
<dbReference type="Proteomes" id="UP000077381">
    <property type="component" value="Unassembled WGS sequence"/>
</dbReference>
<accession>A0A177HJ77</accession>
<evidence type="ECO:0000313" key="2">
    <source>
        <dbReference type="EMBL" id="OAH11023.1"/>
    </source>
</evidence>
<protein>
    <submittedName>
        <fullName evidence="2">Uncharacterized protein</fullName>
    </submittedName>
</protein>
<gene>
    <name evidence="2" type="ORF">STSP_56470</name>
</gene>
<evidence type="ECO:0000313" key="3">
    <source>
        <dbReference type="Proteomes" id="UP000077381"/>
    </source>
</evidence>
<keyword evidence="1" id="KW-0812">Transmembrane</keyword>
<reference evidence="2 3" key="1">
    <citation type="submission" date="2015-12" db="EMBL/GenBank/DDBJ databases">
        <title>Genome sequence of Streptomyces sp. G25.</title>
        <authorList>
            <person name="Poehlein A."/>
            <person name="Roettig A."/>
            <person name="Hiessl S."/>
            <person name="Hauschild P."/>
            <person name="Schauer J."/>
            <person name="Madkour M.H."/>
            <person name="Al-Ansari A.M."/>
            <person name="Almakishah N.H."/>
            <person name="Steinbuechel A."/>
            <person name="Daniel R."/>
        </authorList>
    </citation>
    <scope>NUCLEOTIDE SEQUENCE [LARGE SCALE GENOMIC DNA]</scope>
    <source>
        <strain evidence="3">G25(2015)</strain>
    </source>
</reference>
<dbReference type="RefSeq" id="WP_067283477.1">
    <property type="nucleotide sequence ID" value="NZ_LOHS01000116.1"/>
</dbReference>
<keyword evidence="1" id="KW-0472">Membrane</keyword>
<name>A0A177HJ77_9ACTN</name>
<feature type="transmembrane region" description="Helical" evidence="1">
    <location>
        <begin position="12"/>
        <end position="41"/>
    </location>
</feature>
<evidence type="ECO:0000256" key="1">
    <source>
        <dbReference type="SAM" id="Phobius"/>
    </source>
</evidence>
<dbReference type="EMBL" id="LOHS01000116">
    <property type="protein sequence ID" value="OAH11023.1"/>
    <property type="molecule type" value="Genomic_DNA"/>
</dbReference>
<dbReference type="AlphaFoldDB" id="A0A177HJ77"/>
<proteinExistence type="predicted"/>
<sequence>MYGSELARTGPAALVIGGVTFTPLWQMAIGVGVVLVGAIGLRLSSRLPRRTGEAVRAYR</sequence>
<keyword evidence="3" id="KW-1185">Reference proteome</keyword>
<comment type="caution">
    <text evidence="2">The sequence shown here is derived from an EMBL/GenBank/DDBJ whole genome shotgun (WGS) entry which is preliminary data.</text>
</comment>